<dbReference type="InterPro" id="IPR009081">
    <property type="entry name" value="PP-bd_ACP"/>
</dbReference>
<dbReference type="Proteomes" id="UP001059745">
    <property type="component" value="Chromosome 2"/>
</dbReference>
<protein>
    <submittedName>
        <fullName evidence="3">Acyl carrier protein</fullName>
    </submittedName>
    <submittedName>
        <fullName evidence="2">Phosphopantetheine attachment site family protein</fullName>
    </submittedName>
</protein>
<reference evidence="3" key="2">
    <citation type="submission" date="2022-09" db="EMBL/GenBank/DDBJ databases">
        <title>Genomic of Burkholderia gladioli.</title>
        <authorList>
            <person name="Wu H."/>
        </authorList>
    </citation>
    <scope>NUCLEOTIDE SEQUENCE</scope>
    <source>
        <strain evidence="3">ZN-S4</strain>
    </source>
</reference>
<dbReference type="SUPFAM" id="SSF47336">
    <property type="entry name" value="ACP-like"/>
    <property type="match status" value="1"/>
</dbReference>
<dbReference type="PROSITE" id="PS50075">
    <property type="entry name" value="CARRIER"/>
    <property type="match status" value="1"/>
</dbReference>
<feature type="domain" description="Carrier" evidence="1">
    <location>
        <begin position="4"/>
        <end position="80"/>
    </location>
</feature>
<dbReference type="Proteomes" id="UP000029590">
    <property type="component" value="Unassembled WGS sequence"/>
</dbReference>
<dbReference type="EMBL" id="CP104215">
    <property type="protein sequence ID" value="UWX73696.1"/>
    <property type="molecule type" value="Genomic_DNA"/>
</dbReference>
<evidence type="ECO:0000313" key="2">
    <source>
        <dbReference type="EMBL" id="KGC14784.1"/>
    </source>
</evidence>
<reference evidence="2 4" key="1">
    <citation type="submission" date="2014-04" db="EMBL/GenBank/DDBJ databases">
        <authorList>
            <person name="Bishop-Lilly K.A."/>
            <person name="Broomall S.M."/>
            <person name="Chain P.S."/>
            <person name="Chertkov O."/>
            <person name="Coyne S.R."/>
            <person name="Daligault H.E."/>
            <person name="Davenport K.W."/>
            <person name="Erkkila T."/>
            <person name="Frey K.G."/>
            <person name="Gibbons H.S."/>
            <person name="Gu W."/>
            <person name="Jaissle J."/>
            <person name="Johnson S.L."/>
            <person name="Koroleva G.I."/>
            <person name="Ladner J.T."/>
            <person name="Lo C.-C."/>
            <person name="Minogue T.D."/>
            <person name="Munk C."/>
            <person name="Palacios G.F."/>
            <person name="Redden C.L."/>
            <person name="Rosenzweig C.N."/>
            <person name="Scholz M.B."/>
            <person name="Teshima H."/>
            <person name="Xu Y."/>
        </authorList>
    </citation>
    <scope>NUCLEOTIDE SEQUENCE [LARGE SCALE GENOMIC DNA]</scope>
    <source>
        <strain evidence="2">Gladioli</strain>
        <strain evidence="4">gladioli</strain>
    </source>
</reference>
<dbReference type="RefSeq" id="WP_013690725.1">
    <property type="nucleotide sequence ID" value="NZ_CADEPP010000003.1"/>
</dbReference>
<accession>A0AAP2NJ84</accession>
<sequence>MSANQATNTLDILAKEVAKIINADQVDTHVGIGTLGIDSLNIVELIVFCEQLYGSVDPEQINLTQDTTLAELDSRLIAQQVA</sequence>
<evidence type="ECO:0000313" key="4">
    <source>
        <dbReference type="Proteomes" id="UP000029590"/>
    </source>
</evidence>
<evidence type="ECO:0000259" key="1">
    <source>
        <dbReference type="PROSITE" id="PS50075"/>
    </source>
</evidence>
<proteinExistence type="predicted"/>
<dbReference type="KEGG" id="bgo:BM43_5692"/>
<dbReference type="Gene3D" id="1.10.1200.10">
    <property type="entry name" value="ACP-like"/>
    <property type="match status" value="1"/>
</dbReference>
<gene>
    <name evidence="2" type="ORF">DM48_2073</name>
    <name evidence="3" type="ORF">NYZ96_19290</name>
</gene>
<dbReference type="InterPro" id="IPR036736">
    <property type="entry name" value="ACP-like_sf"/>
</dbReference>
<dbReference type="AlphaFoldDB" id="A0AAP2NJ84"/>
<dbReference type="EMBL" id="JPGG01000016">
    <property type="protein sequence ID" value="KGC14784.1"/>
    <property type="molecule type" value="Genomic_DNA"/>
</dbReference>
<name>A0AAP2NJ84_BURGA</name>
<organism evidence="2 4">
    <name type="scientific">Burkholderia gladioli</name>
    <name type="common">Pseudomonas marginata</name>
    <name type="synonym">Phytomonas marginata</name>
    <dbReference type="NCBI Taxonomy" id="28095"/>
    <lineage>
        <taxon>Bacteria</taxon>
        <taxon>Pseudomonadati</taxon>
        <taxon>Pseudomonadota</taxon>
        <taxon>Betaproteobacteria</taxon>
        <taxon>Burkholderiales</taxon>
        <taxon>Burkholderiaceae</taxon>
        <taxon>Burkholderia</taxon>
    </lineage>
</organism>
<evidence type="ECO:0000313" key="3">
    <source>
        <dbReference type="EMBL" id="UWX73696.1"/>
    </source>
</evidence>